<evidence type="ECO:0000256" key="12">
    <source>
        <dbReference type="PIRSR" id="PIRSR605478-2"/>
    </source>
</evidence>
<dbReference type="SMART" id="SM00861">
    <property type="entry name" value="Transket_pyr"/>
    <property type="match status" value="1"/>
</dbReference>
<dbReference type="Gene3D" id="3.40.50.920">
    <property type="match status" value="1"/>
</dbReference>
<feature type="binding site" evidence="12">
    <location>
        <position position="546"/>
    </location>
    <ligand>
        <name>substrate</name>
    </ligand>
</feature>
<dbReference type="CDD" id="cd07033">
    <property type="entry name" value="TPP_PYR_DXS_TK_like"/>
    <property type="match status" value="1"/>
</dbReference>
<feature type="active site" description="Proton donor" evidence="11">
    <location>
        <position position="434"/>
    </location>
</feature>
<sequence length="691" mass="74100">MSTQTSDGFEWTDLDRRAVDTARLLAADAVQKVGNGHPGTAMSLAPAAYTIFQKVMRHDPADPEWAGRDRFVLSPGHTSLTLYTQLFLAGYELELDDLKAFRTQGSKTPGHPEYGHTAGVETTTGPLGQGVANAVGMAMAARYERGLFDPQAPEGTSPFDHTVWAIVSDGDLEEGVSAEASSLAGHQKLGNLVFVYDDNHISIEGDTATAFSEDVLKRYEAYGWHTQRVEPTAEGDVDPEALYRALRAAQAETGRPSIIAMRTIIAWPAPNARGTEASHGSALGADEIAATKRLLGFDPEQTFQVEDEVLKHARRALDRGAEAHAAWDRRIAEWAGARPERAALFERIGKGELPAGWQDALPVFEEGKSVATRAASGKVLQALGPVIPELWGGSADLAGSNNTTIDKASSFLPQGNPLPGADPYGRTVHFGIREFSMAAEMNGIALHGNTRIYGGTFLVFSDYMRNAVRMSALMQLPVTYVWTHDSVGLGEDGPTHQPVEHLASLRAIPGLNVVRPADANETAVAWAEILKRHAVNPAPHGLALTRQGVPVYAPNEDAAKGGYVLRESQAEAPEVIIIATGSEVQLAVAARETLEAEGIGTRVVSMPSVEWFEEQDQAYKDSVLPPSVKARVAVEAGIGLTWYRYVGDAGRIVSLEHFGASADAKTLFAEFGFTPENVAAQARASLDAARA</sequence>
<reference evidence="19 20" key="1">
    <citation type="submission" date="2016-10" db="EMBL/GenBank/DDBJ databases">
        <title>Genome sequence of Streptomyces sp. MUSC 1.</title>
        <authorList>
            <person name="Lee L.-H."/>
            <person name="Ser H.-L."/>
            <person name="Law J.W.-F."/>
        </authorList>
    </citation>
    <scope>NUCLEOTIDE SEQUENCE [LARGE SCALE GENOMIC DNA]</scope>
    <source>
        <strain evidence="19 20">MUSC 1</strain>
    </source>
</reference>
<dbReference type="NCBIfam" id="TIGR00232">
    <property type="entry name" value="tktlase_bact"/>
    <property type="match status" value="1"/>
</dbReference>
<feature type="site" description="Important for catalytic activity" evidence="15">
    <location>
        <position position="279"/>
    </location>
</feature>
<evidence type="ECO:0000256" key="3">
    <source>
        <dbReference type="ARBA" id="ARBA00013152"/>
    </source>
</evidence>
<dbReference type="InterPro" id="IPR049557">
    <property type="entry name" value="Transketolase_CS"/>
</dbReference>
<proteinExistence type="inferred from homology"/>
<dbReference type="InterPro" id="IPR005475">
    <property type="entry name" value="Transketolase-like_Pyr-bd"/>
</dbReference>
<keyword evidence="7 14" id="KW-0460">Magnesium</keyword>
<keyword evidence="8 13" id="KW-0786">Thiamine pyrophosphate</keyword>
<dbReference type="FunFam" id="3.40.50.970:FF:000003">
    <property type="entry name" value="Transketolase"/>
    <property type="match status" value="1"/>
</dbReference>
<dbReference type="Pfam" id="PF02779">
    <property type="entry name" value="Transket_pyr"/>
    <property type="match status" value="1"/>
</dbReference>
<feature type="binding site" evidence="13">
    <location>
        <begin position="125"/>
        <end position="127"/>
    </location>
    <ligand>
        <name>thiamine diphosphate</name>
        <dbReference type="ChEBI" id="CHEBI:58937"/>
    </ligand>
</feature>
<feature type="binding site" evidence="13">
    <location>
        <position position="199"/>
    </location>
    <ligand>
        <name>thiamine diphosphate</name>
        <dbReference type="ChEBI" id="CHEBI:58937"/>
    </ligand>
</feature>
<evidence type="ECO:0000259" key="18">
    <source>
        <dbReference type="SMART" id="SM00861"/>
    </source>
</evidence>
<comment type="cofactor">
    <cofactor evidence="16">
        <name>Mg(2+)</name>
        <dbReference type="ChEBI" id="CHEBI:18420"/>
    </cofactor>
    <cofactor evidence="16">
        <name>Ca(2+)</name>
        <dbReference type="ChEBI" id="CHEBI:29108"/>
    </cofactor>
    <cofactor evidence="16">
        <name>Mn(2+)</name>
        <dbReference type="ChEBI" id="CHEBI:29035"/>
    </cofactor>
    <cofactor evidence="16">
        <name>Co(2+)</name>
        <dbReference type="ChEBI" id="CHEBI:48828"/>
    </cofactor>
    <text evidence="16">Binds 1 Mg(2+) ion per subunit. Can also utilize other divalent metal cations, such as Ca(2+), Mn(2+) and Co(2+).</text>
</comment>
<comment type="subunit">
    <text evidence="2 16">Homodimer.</text>
</comment>
<keyword evidence="16" id="KW-0106">Calcium</keyword>
<dbReference type="InterPro" id="IPR005474">
    <property type="entry name" value="Transketolase_N"/>
</dbReference>
<keyword evidence="6 14" id="KW-0479">Metal-binding</keyword>
<feature type="binding site" evidence="13">
    <location>
        <position position="460"/>
    </location>
    <ligand>
        <name>thiamine diphosphate</name>
        <dbReference type="ChEBI" id="CHEBI:58937"/>
    </ligand>
</feature>
<dbReference type="FunFam" id="3.40.50.920:FF:000003">
    <property type="entry name" value="Transketolase"/>
    <property type="match status" value="1"/>
</dbReference>
<feature type="binding site" evidence="12">
    <location>
        <position position="373"/>
    </location>
    <ligand>
        <name>substrate</name>
    </ligand>
</feature>
<evidence type="ECO:0000256" key="13">
    <source>
        <dbReference type="PIRSR" id="PIRSR605478-3"/>
    </source>
</evidence>
<feature type="binding site" evidence="12">
    <location>
        <position position="37"/>
    </location>
    <ligand>
        <name>substrate</name>
    </ligand>
</feature>
<evidence type="ECO:0000256" key="1">
    <source>
        <dbReference type="ARBA" id="ARBA00007131"/>
    </source>
</evidence>
<gene>
    <name evidence="19" type="ORF">BIV23_37995</name>
</gene>
<evidence type="ECO:0000313" key="19">
    <source>
        <dbReference type="EMBL" id="OIJ93138.1"/>
    </source>
</evidence>
<feature type="binding site" evidence="13">
    <location>
        <position position="170"/>
    </location>
    <ligand>
        <name>thiamine diphosphate</name>
        <dbReference type="ChEBI" id="CHEBI:58937"/>
    </ligand>
</feature>
<dbReference type="SUPFAM" id="SSF52922">
    <property type="entry name" value="TK C-terminal domain-like"/>
    <property type="match status" value="1"/>
</dbReference>
<feature type="binding site" evidence="12">
    <location>
        <position position="484"/>
    </location>
    <ligand>
        <name>substrate</name>
    </ligand>
</feature>
<evidence type="ECO:0000313" key="20">
    <source>
        <dbReference type="Proteomes" id="UP000179642"/>
    </source>
</evidence>
<evidence type="ECO:0000256" key="4">
    <source>
        <dbReference type="ARBA" id="ARBA00016662"/>
    </source>
</evidence>
<evidence type="ECO:0000256" key="8">
    <source>
        <dbReference type="ARBA" id="ARBA00023052"/>
    </source>
</evidence>
<feature type="binding site" evidence="14">
    <location>
        <position position="169"/>
    </location>
    <ligand>
        <name>Mg(2+)</name>
        <dbReference type="ChEBI" id="CHEBI:18420"/>
    </ligand>
</feature>
<dbReference type="GO" id="GO:0005829">
    <property type="term" value="C:cytosol"/>
    <property type="evidence" value="ECO:0007669"/>
    <property type="project" value="TreeGrafter"/>
</dbReference>
<feature type="binding site" evidence="12">
    <location>
        <position position="400"/>
    </location>
    <ligand>
        <name>substrate</name>
    </ligand>
</feature>
<comment type="cofactor">
    <cofactor evidence="14">
        <name>Mg(2+)</name>
        <dbReference type="ChEBI" id="CHEBI:18420"/>
    </cofactor>
    <text evidence="14">Binds 1 Mg(2+) ion per subunit. Can also utilize other divalent metal cations, such as Ca(2+), Mn(2+) and Co(2+).</text>
</comment>
<dbReference type="CDD" id="cd02012">
    <property type="entry name" value="TPP_TK"/>
    <property type="match status" value="1"/>
</dbReference>
<dbReference type="FunFam" id="3.40.50.970:FF:000004">
    <property type="entry name" value="Transketolase"/>
    <property type="match status" value="1"/>
</dbReference>
<comment type="similarity">
    <text evidence="1 16">Belongs to the transketolase family.</text>
</comment>
<dbReference type="Gene3D" id="3.40.50.970">
    <property type="match status" value="2"/>
</dbReference>
<dbReference type="Pfam" id="PF22613">
    <property type="entry name" value="Transketolase_C_1"/>
    <property type="match status" value="1"/>
</dbReference>
<dbReference type="Proteomes" id="UP000179642">
    <property type="component" value="Unassembled WGS sequence"/>
</dbReference>
<evidence type="ECO:0000256" key="15">
    <source>
        <dbReference type="PIRSR" id="PIRSR605478-5"/>
    </source>
</evidence>
<dbReference type="InterPro" id="IPR009014">
    <property type="entry name" value="Transketo_C/PFOR_II"/>
</dbReference>
<comment type="catalytic activity">
    <reaction evidence="9 16">
        <text>D-sedoheptulose 7-phosphate + D-glyceraldehyde 3-phosphate = aldehydo-D-ribose 5-phosphate + D-xylulose 5-phosphate</text>
        <dbReference type="Rhea" id="RHEA:10508"/>
        <dbReference type="ChEBI" id="CHEBI:57483"/>
        <dbReference type="ChEBI" id="CHEBI:57737"/>
        <dbReference type="ChEBI" id="CHEBI:58273"/>
        <dbReference type="ChEBI" id="CHEBI:59776"/>
        <dbReference type="EC" id="2.2.1.1"/>
    </reaction>
</comment>
<evidence type="ECO:0000256" key="14">
    <source>
        <dbReference type="PIRSR" id="PIRSR605478-4"/>
    </source>
</evidence>
<dbReference type="GO" id="GO:0000287">
    <property type="term" value="F:magnesium ion binding"/>
    <property type="evidence" value="ECO:0007669"/>
    <property type="project" value="UniProtKB-ARBA"/>
</dbReference>
<evidence type="ECO:0000256" key="7">
    <source>
        <dbReference type="ARBA" id="ARBA00022842"/>
    </source>
</evidence>
<feature type="binding site" evidence="12">
    <location>
        <position position="492"/>
    </location>
    <ligand>
        <name>substrate</name>
    </ligand>
</feature>
<comment type="cofactor">
    <cofactor evidence="13">
        <name>thiamine diphosphate</name>
        <dbReference type="ChEBI" id="CHEBI:58937"/>
    </cofactor>
    <text evidence="13">Binds 1 thiamine pyrophosphate per subunit. During the reaction, the substrate forms a covalent intermediate with the cofactor.</text>
</comment>
<dbReference type="InterPro" id="IPR029061">
    <property type="entry name" value="THDP-binding"/>
</dbReference>
<dbReference type="InterPro" id="IPR055152">
    <property type="entry name" value="Transketolase-like_C_2"/>
</dbReference>
<evidence type="ECO:0000256" key="16">
    <source>
        <dbReference type="RuleBase" id="RU004996"/>
    </source>
</evidence>
<feature type="binding site" evidence="14">
    <location>
        <position position="201"/>
    </location>
    <ligand>
        <name>Mg(2+)</name>
        <dbReference type="ChEBI" id="CHEBI:18420"/>
    </ligand>
</feature>
<dbReference type="InterPro" id="IPR020826">
    <property type="entry name" value="Transketolase_BS"/>
</dbReference>
<keyword evidence="20" id="KW-1185">Reference proteome</keyword>
<comment type="function">
    <text evidence="16">Catalyzes the transfer of a two-carbon ketol group from a ketose donor to an aldose acceptor, via a covalent intermediate with the cofactor thiamine pyrophosphate.</text>
</comment>
<evidence type="ECO:0000256" key="11">
    <source>
        <dbReference type="PIRSR" id="PIRSR605478-1"/>
    </source>
</evidence>
<accession>A0A1S2PH74</accession>
<evidence type="ECO:0000256" key="10">
    <source>
        <dbReference type="NCBIfam" id="TIGR00232"/>
    </source>
</evidence>
<evidence type="ECO:0000256" key="17">
    <source>
        <dbReference type="SAM" id="MobiDB-lite"/>
    </source>
</evidence>
<dbReference type="InterPro" id="IPR005478">
    <property type="entry name" value="Transketolase_bac-like"/>
</dbReference>
<dbReference type="RefSeq" id="WP_071385537.1">
    <property type="nucleotide sequence ID" value="NZ_MLYO01000076.1"/>
</dbReference>
<feature type="region of interest" description="Disordered" evidence="17">
    <location>
        <begin position="106"/>
        <end position="126"/>
    </location>
</feature>
<feature type="domain" description="Transketolase-like pyrimidine-binding" evidence="18">
    <location>
        <begin position="370"/>
        <end position="551"/>
    </location>
</feature>
<dbReference type="EMBL" id="MLYO01000076">
    <property type="protein sequence ID" value="OIJ93138.1"/>
    <property type="molecule type" value="Genomic_DNA"/>
</dbReference>
<evidence type="ECO:0000256" key="2">
    <source>
        <dbReference type="ARBA" id="ARBA00011738"/>
    </source>
</evidence>
<feature type="binding site" evidence="14">
    <location>
        <position position="199"/>
    </location>
    <ligand>
        <name>Mg(2+)</name>
        <dbReference type="ChEBI" id="CHEBI:18420"/>
    </ligand>
</feature>
<feature type="binding site" evidence="13">
    <location>
        <position position="77"/>
    </location>
    <ligand>
        <name>thiamine diphosphate</name>
        <dbReference type="ChEBI" id="CHEBI:58937"/>
    </ligand>
</feature>
<dbReference type="PROSITE" id="PS00801">
    <property type="entry name" value="TRANSKETOLASE_1"/>
    <property type="match status" value="1"/>
</dbReference>
<keyword evidence="5 16" id="KW-0808">Transferase</keyword>
<dbReference type="AlphaFoldDB" id="A0A1S2PH74"/>
<dbReference type="EC" id="2.2.1.1" evidence="3 10"/>
<dbReference type="PROSITE" id="PS00802">
    <property type="entry name" value="TRANSKETOLASE_2"/>
    <property type="match status" value="1"/>
</dbReference>
<dbReference type="PANTHER" id="PTHR43522:SF2">
    <property type="entry name" value="TRANSKETOLASE 1-RELATED"/>
    <property type="match status" value="1"/>
</dbReference>
<feature type="binding site" evidence="12">
    <location>
        <position position="496"/>
    </location>
    <ligand>
        <name>substrate</name>
    </ligand>
</feature>
<dbReference type="PANTHER" id="PTHR43522">
    <property type="entry name" value="TRANSKETOLASE"/>
    <property type="match status" value="1"/>
</dbReference>
<feature type="binding site" evidence="12">
    <location>
        <position position="279"/>
    </location>
    <ligand>
        <name>substrate</name>
    </ligand>
</feature>
<dbReference type="OrthoDB" id="8732661at2"/>
<name>A0A1S2PH74_9ACTN</name>
<dbReference type="SUPFAM" id="SSF52518">
    <property type="entry name" value="Thiamin diphosphate-binding fold (THDP-binding)"/>
    <property type="match status" value="2"/>
</dbReference>
<dbReference type="InterPro" id="IPR033247">
    <property type="entry name" value="Transketolase_fam"/>
</dbReference>
<dbReference type="GO" id="GO:0004802">
    <property type="term" value="F:transketolase activity"/>
    <property type="evidence" value="ECO:0007669"/>
    <property type="project" value="UniProtKB-UniRule"/>
</dbReference>
<evidence type="ECO:0000256" key="5">
    <source>
        <dbReference type="ARBA" id="ARBA00022679"/>
    </source>
</evidence>
<dbReference type="Pfam" id="PF00456">
    <property type="entry name" value="Transketolase_N"/>
    <property type="match status" value="1"/>
</dbReference>
<dbReference type="GO" id="GO:0006098">
    <property type="term" value="P:pentose-phosphate shunt"/>
    <property type="evidence" value="ECO:0007669"/>
    <property type="project" value="TreeGrafter"/>
</dbReference>
<feature type="binding site" evidence="13">
    <location>
        <position position="279"/>
    </location>
    <ligand>
        <name>thiamine diphosphate</name>
        <dbReference type="ChEBI" id="CHEBI:58937"/>
    </ligand>
</feature>
<evidence type="ECO:0000256" key="6">
    <source>
        <dbReference type="ARBA" id="ARBA00022723"/>
    </source>
</evidence>
<evidence type="ECO:0000256" key="9">
    <source>
        <dbReference type="ARBA" id="ARBA00049473"/>
    </source>
</evidence>
<protein>
    <recommendedName>
        <fullName evidence="4 10">Transketolase</fullName>
        <ecNumber evidence="3 10">2.2.1.1</ecNumber>
    </recommendedName>
</protein>
<organism evidence="19 20">
    <name type="scientific">Streptomyces monashensis</name>
    <dbReference type="NCBI Taxonomy" id="1678012"/>
    <lineage>
        <taxon>Bacteria</taxon>
        <taxon>Bacillati</taxon>
        <taxon>Actinomycetota</taxon>
        <taxon>Actinomycetes</taxon>
        <taxon>Kitasatosporales</taxon>
        <taxon>Streptomycetaceae</taxon>
        <taxon>Streptomyces</taxon>
    </lineage>
</organism>
<comment type="caution">
    <text evidence="19">The sequence shown here is derived from an EMBL/GenBank/DDBJ whole genome shotgun (WGS) entry which is preliminary data.</text>
</comment>
<feature type="site" description="Important for catalytic activity" evidence="15">
    <location>
        <position position="37"/>
    </location>
</feature>